<proteinExistence type="predicted"/>
<evidence type="ECO:0000313" key="2">
    <source>
        <dbReference type="Proteomes" id="UP000828941"/>
    </source>
</evidence>
<dbReference type="Proteomes" id="UP000828941">
    <property type="component" value="Chromosome 2"/>
</dbReference>
<reference evidence="1 2" key="1">
    <citation type="journal article" date="2022" name="DNA Res.">
        <title>Chromosomal-level genome assembly of the orchid tree Bauhinia variegata (Leguminosae; Cercidoideae) supports the allotetraploid origin hypothesis of Bauhinia.</title>
        <authorList>
            <person name="Zhong Y."/>
            <person name="Chen Y."/>
            <person name="Zheng D."/>
            <person name="Pang J."/>
            <person name="Liu Y."/>
            <person name="Luo S."/>
            <person name="Meng S."/>
            <person name="Qian L."/>
            <person name="Wei D."/>
            <person name="Dai S."/>
            <person name="Zhou R."/>
        </authorList>
    </citation>
    <scope>NUCLEOTIDE SEQUENCE [LARGE SCALE GENOMIC DNA]</scope>
    <source>
        <strain evidence="1">BV-YZ2020</strain>
    </source>
</reference>
<evidence type="ECO:0000313" key="1">
    <source>
        <dbReference type="EMBL" id="KAI4354595.1"/>
    </source>
</evidence>
<keyword evidence="2" id="KW-1185">Reference proteome</keyword>
<accession>A0ACB9Q0V4</accession>
<organism evidence="1 2">
    <name type="scientific">Bauhinia variegata</name>
    <name type="common">Purple orchid tree</name>
    <name type="synonym">Phanera variegata</name>
    <dbReference type="NCBI Taxonomy" id="167791"/>
    <lineage>
        <taxon>Eukaryota</taxon>
        <taxon>Viridiplantae</taxon>
        <taxon>Streptophyta</taxon>
        <taxon>Embryophyta</taxon>
        <taxon>Tracheophyta</taxon>
        <taxon>Spermatophyta</taxon>
        <taxon>Magnoliopsida</taxon>
        <taxon>eudicotyledons</taxon>
        <taxon>Gunneridae</taxon>
        <taxon>Pentapetalae</taxon>
        <taxon>rosids</taxon>
        <taxon>fabids</taxon>
        <taxon>Fabales</taxon>
        <taxon>Fabaceae</taxon>
        <taxon>Cercidoideae</taxon>
        <taxon>Cercideae</taxon>
        <taxon>Bauhiniinae</taxon>
        <taxon>Bauhinia</taxon>
    </lineage>
</organism>
<sequence length="167" mass="19511">MSMNPFSFFSRRHEAAPRPQPQRRELFHEPELRGSLVNNPGSHASSYSKESSSGMANVRVDWRETPEMHEYKVHLPGLRRDEVKVEVEDERVVCITGERTEEREEKTGKWTRLELHSGTFVQRFRLPENANPNHVKAYMENGVLTITVPKYEVARNYYSRPVNVYGH</sequence>
<gene>
    <name evidence="1" type="ORF">L6164_003445</name>
</gene>
<dbReference type="EMBL" id="CM039427">
    <property type="protein sequence ID" value="KAI4354595.1"/>
    <property type="molecule type" value="Genomic_DNA"/>
</dbReference>
<name>A0ACB9Q0V4_BAUVA</name>
<comment type="caution">
    <text evidence="1">The sequence shown here is derived from an EMBL/GenBank/DDBJ whole genome shotgun (WGS) entry which is preliminary data.</text>
</comment>
<protein>
    <submittedName>
        <fullName evidence="1">Uncharacterized protein</fullName>
    </submittedName>
</protein>